<dbReference type="PANTHER" id="PTHR45703:SF35">
    <property type="entry name" value="DYNEIN HEAVY CHAIN"/>
    <property type="match status" value="1"/>
</dbReference>
<dbReference type="InterPro" id="IPR026983">
    <property type="entry name" value="DHC"/>
</dbReference>
<name>A0A699ZUV6_HAELA</name>
<evidence type="ECO:0000313" key="1">
    <source>
        <dbReference type="EMBL" id="GFH23399.1"/>
    </source>
</evidence>
<dbReference type="GO" id="GO:0045505">
    <property type="term" value="F:dynein intermediate chain binding"/>
    <property type="evidence" value="ECO:0007669"/>
    <property type="project" value="InterPro"/>
</dbReference>
<feature type="non-terminal residue" evidence="1">
    <location>
        <position position="125"/>
    </location>
</feature>
<gene>
    <name evidence="1" type="ORF">HaLaN_21005</name>
</gene>
<dbReference type="Gene3D" id="1.20.920.20">
    <property type="match status" value="1"/>
</dbReference>
<proteinExistence type="predicted"/>
<dbReference type="Gene3D" id="1.10.287.2610">
    <property type="match status" value="1"/>
</dbReference>
<dbReference type="Proteomes" id="UP000485058">
    <property type="component" value="Unassembled WGS sequence"/>
</dbReference>
<protein>
    <submittedName>
        <fullName evidence="1">Uncharacterized protein</fullName>
    </submittedName>
</protein>
<dbReference type="PANTHER" id="PTHR45703">
    <property type="entry name" value="DYNEIN HEAVY CHAIN"/>
    <property type="match status" value="1"/>
</dbReference>
<dbReference type="GO" id="GO:0007018">
    <property type="term" value="P:microtubule-based movement"/>
    <property type="evidence" value="ECO:0007669"/>
    <property type="project" value="InterPro"/>
</dbReference>
<dbReference type="EMBL" id="BLLF01002263">
    <property type="protein sequence ID" value="GFH23399.1"/>
    <property type="molecule type" value="Genomic_DNA"/>
</dbReference>
<reference evidence="1 2" key="1">
    <citation type="submission" date="2020-02" db="EMBL/GenBank/DDBJ databases">
        <title>Draft genome sequence of Haematococcus lacustris strain NIES-144.</title>
        <authorList>
            <person name="Morimoto D."/>
            <person name="Nakagawa S."/>
            <person name="Yoshida T."/>
            <person name="Sawayama S."/>
        </authorList>
    </citation>
    <scope>NUCLEOTIDE SEQUENCE [LARGE SCALE GENOMIC DNA]</scope>
    <source>
        <strain evidence="1 2">NIES-144</strain>
    </source>
</reference>
<comment type="caution">
    <text evidence="1">The sequence shown here is derived from an EMBL/GenBank/DDBJ whole genome shotgun (WGS) entry which is preliminary data.</text>
</comment>
<evidence type="ECO:0000313" key="2">
    <source>
        <dbReference type="Proteomes" id="UP000485058"/>
    </source>
</evidence>
<dbReference type="GO" id="GO:0051959">
    <property type="term" value="F:dynein light intermediate chain binding"/>
    <property type="evidence" value="ECO:0007669"/>
    <property type="project" value="InterPro"/>
</dbReference>
<feature type="non-terminal residue" evidence="1">
    <location>
        <position position="1"/>
    </location>
</feature>
<keyword evidence="2" id="KW-1185">Reference proteome</keyword>
<sequence length="125" mass="13995">MSWAAPFAQAGRRCYVTPTSYLELLAAFTTLLASKSAEVLAAQQRYEVGLQKLEFTAGQSFKNPPAAIKLVMEAVCVMLDAKPTMVADPNTPGKRNADYWDTGKRLLLDTYFINRLKEFDRDNIQ</sequence>
<dbReference type="GO" id="GO:0030286">
    <property type="term" value="C:dynein complex"/>
    <property type="evidence" value="ECO:0007669"/>
    <property type="project" value="InterPro"/>
</dbReference>
<accession>A0A699ZUV6</accession>
<organism evidence="1 2">
    <name type="scientific">Haematococcus lacustris</name>
    <name type="common">Green alga</name>
    <name type="synonym">Haematococcus pluvialis</name>
    <dbReference type="NCBI Taxonomy" id="44745"/>
    <lineage>
        <taxon>Eukaryota</taxon>
        <taxon>Viridiplantae</taxon>
        <taxon>Chlorophyta</taxon>
        <taxon>core chlorophytes</taxon>
        <taxon>Chlorophyceae</taxon>
        <taxon>CS clade</taxon>
        <taxon>Chlamydomonadales</taxon>
        <taxon>Haematococcaceae</taxon>
        <taxon>Haematococcus</taxon>
    </lineage>
</organism>
<dbReference type="AlphaFoldDB" id="A0A699ZUV6"/>